<keyword evidence="1" id="KW-0378">Hydrolase</keyword>
<dbReference type="SUPFAM" id="SSF56281">
    <property type="entry name" value="Metallo-hydrolase/oxidoreductase"/>
    <property type="match status" value="1"/>
</dbReference>
<accession>A0A0G0WUU0</accession>
<evidence type="ECO:0000313" key="2">
    <source>
        <dbReference type="Proteomes" id="UP000034163"/>
    </source>
</evidence>
<gene>
    <name evidence="1" type="ORF">UU72_C0018G0007</name>
</gene>
<dbReference type="Pfam" id="PF13483">
    <property type="entry name" value="Lactamase_B_3"/>
    <property type="match status" value="1"/>
</dbReference>
<proteinExistence type="predicted"/>
<dbReference type="GO" id="GO:0016787">
    <property type="term" value="F:hydrolase activity"/>
    <property type="evidence" value="ECO:0007669"/>
    <property type="project" value="UniProtKB-KW"/>
</dbReference>
<dbReference type="PANTHER" id="PTHR42967">
    <property type="entry name" value="METAL DEPENDENT HYDROLASE"/>
    <property type="match status" value="1"/>
</dbReference>
<dbReference type="AlphaFoldDB" id="A0A0G0WUU0"/>
<evidence type="ECO:0000313" key="1">
    <source>
        <dbReference type="EMBL" id="KKS16569.1"/>
    </source>
</evidence>
<name>A0A0G0WUU0_UNCKA</name>
<sequence length="218" mass="24335">MEITFIGHSCFKIKGKDLTIVIDPYDPKKTGYKLPKLEADVVLSSHDHYDHNYIEGISGYTLLIDGPGEYETKETFIYGISTFHDNKEGADRGSNTMFHVEMDGFTVLHAGDLGHELSKETLEKISRVDILLIPIGGKYTIDAKTAVKVISSLEPGIVIPMHYQTKDLSGLSQELEPVEKFLEEMGVEGSAKKQDKLRITTRNEVPSETEVVILTPQH</sequence>
<dbReference type="EMBL" id="LCBS01000018">
    <property type="protein sequence ID" value="KKS16569.1"/>
    <property type="molecule type" value="Genomic_DNA"/>
</dbReference>
<organism evidence="1 2">
    <name type="scientific">candidate division WWE3 bacterium GW2011_GWB1_41_6</name>
    <dbReference type="NCBI Taxonomy" id="1619112"/>
    <lineage>
        <taxon>Bacteria</taxon>
        <taxon>Katanobacteria</taxon>
    </lineage>
</organism>
<dbReference type="PANTHER" id="PTHR42967:SF1">
    <property type="entry name" value="MBL FOLD METALLO-HYDROLASE"/>
    <property type="match status" value="1"/>
</dbReference>
<dbReference type="InterPro" id="IPR036866">
    <property type="entry name" value="RibonucZ/Hydroxyglut_hydro"/>
</dbReference>
<dbReference type="Gene3D" id="3.60.15.10">
    <property type="entry name" value="Ribonuclease Z/Hydroxyacylglutathione hydrolase-like"/>
    <property type="match status" value="1"/>
</dbReference>
<protein>
    <submittedName>
        <fullName evidence="1">Zn-dependent hydrolase of the beta-lactamase fold-like protein</fullName>
    </submittedName>
</protein>
<dbReference type="Proteomes" id="UP000034163">
    <property type="component" value="Unassembled WGS sequence"/>
</dbReference>
<reference evidence="1 2" key="1">
    <citation type="journal article" date="2015" name="Nature">
        <title>rRNA introns, odd ribosomes, and small enigmatic genomes across a large radiation of phyla.</title>
        <authorList>
            <person name="Brown C.T."/>
            <person name="Hug L.A."/>
            <person name="Thomas B.C."/>
            <person name="Sharon I."/>
            <person name="Castelle C.J."/>
            <person name="Singh A."/>
            <person name="Wilkins M.J."/>
            <person name="Williams K.H."/>
            <person name="Banfield J.F."/>
        </authorList>
    </citation>
    <scope>NUCLEOTIDE SEQUENCE [LARGE SCALE GENOMIC DNA]</scope>
</reference>
<comment type="caution">
    <text evidence="1">The sequence shown here is derived from an EMBL/GenBank/DDBJ whole genome shotgun (WGS) entry which is preliminary data.</text>
</comment>